<feature type="compositionally biased region" description="Basic and acidic residues" evidence="1">
    <location>
        <begin position="303"/>
        <end position="314"/>
    </location>
</feature>
<reference evidence="2" key="3">
    <citation type="journal article" date="2004" name="Trends Parasitol.">
        <title>The Anopheles gambiae genome: an update.</title>
        <authorList>
            <person name="Mongin E."/>
            <person name="Louis C."/>
            <person name="Holt R.A."/>
            <person name="Birney E."/>
            <person name="Collins F.H."/>
        </authorList>
    </citation>
    <scope>NUCLEOTIDE SEQUENCE</scope>
    <source>
        <strain evidence="2">PEST</strain>
    </source>
</reference>
<feature type="compositionally biased region" description="Basic and acidic residues" evidence="1">
    <location>
        <begin position="663"/>
        <end position="676"/>
    </location>
</feature>
<dbReference type="VEuPathDB" id="VectorBase:AGAMI1_009500"/>
<evidence type="ECO:0000313" key="2">
    <source>
        <dbReference type="EMBL" id="EAA05787.4"/>
    </source>
</evidence>
<feature type="compositionally biased region" description="Low complexity" evidence="1">
    <location>
        <begin position="756"/>
        <end position="769"/>
    </location>
</feature>
<dbReference type="PANTHER" id="PTHR12784">
    <property type="entry name" value="STEERIN"/>
    <property type="match status" value="1"/>
</dbReference>
<dbReference type="InterPro" id="IPR039041">
    <property type="entry name" value="Nav/unc-53"/>
</dbReference>
<gene>
    <name evidence="2" type="ORF">AgaP_AGAP009423</name>
</gene>
<dbReference type="AlphaFoldDB" id="Q7QGA4"/>
<feature type="region of interest" description="Disordered" evidence="1">
    <location>
        <begin position="161"/>
        <end position="233"/>
    </location>
</feature>
<feature type="compositionally biased region" description="Low complexity" evidence="1">
    <location>
        <begin position="472"/>
        <end position="482"/>
    </location>
</feature>
<dbReference type="GO" id="GO:0022008">
    <property type="term" value="P:neurogenesis"/>
    <property type="evidence" value="ECO:0007669"/>
    <property type="project" value="InterPro"/>
</dbReference>
<feature type="compositionally biased region" description="Low complexity" evidence="1">
    <location>
        <begin position="334"/>
        <end position="359"/>
    </location>
</feature>
<name>Q7QGA4_ANOGA</name>
<feature type="compositionally biased region" description="Polar residues" evidence="1">
    <location>
        <begin position="172"/>
        <end position="185"/>
    </location>
</feature>
<feature type="compositionally biased region" description="Polar residues" evidence="1">
    <location>
        <begin position="439"/>
        <end position="467"/>
    </location>
</feature>
<feature type="compositionally biased region" description="Low complexity" evidence="1">
    <location>
        <begin position="256"/>
        <end position="273"/>
    </location>
</feature>
<feature type="compositionally biased region" description="Basic residues" evidence="1">
    <location>
        <begin position="104"/>
        <end position="123"/>
    </location>
</feature>
<reference evidence="2" key="1">
    <citation type="journal article" date="2002" name="Science">
        <title>The genome sequence of the malaria mosquito Anopheles gambiae.</title>
        <authorList>
            <person name="Holt R.A."/>
            <person name="Subramanian G.M."/>
            <person name="Halpern A."/>
            <person name="Sutton G.G."/>
            <person name="Charlab R."/>
            <person name="Nusskern D.R."/>
            <person name="Wincker P."/>
            <person name="Clark A.G."/>
            <person name="Ribeiro J.M."/>
            <person name="Wides R."/>
            <person name="Salzberg S.L."/>
            <person name="Loftus B."/>
            <person name="Yandell M."/>
            <person name="Majoros W.H."/>
            <person name="Rusch D.B."/>
            <person name="Lai Z."/>
            <person name="Kraft C.L."/>
            <person name="Abril J.F."/>
            <person name="Anthouard V."/>
            <person name="Arensburger P."/>
            <person name="Atkinson P.W."/>
            <person name="Baden H."/>
            <person name="de Berardinis V."/>
            <person name="Baldwin D."/>
            <person name="Benes V."/>
            <person name="Biedler J."/>
            <person name="Blass C."/>
            <person name="Bolanos R."/>
            <person name="Boscus D."/>
            <person name="Barnstead M."/>
            <person name="Cai S."/>
            <person name="Center A."/>
            <person name="Chaturverdi K."/>
            <person name="Christophides G.K."/>
            <person name="Chrystal M.A."/>
            <person name="Clamp M."/>
            <person name="Cravchik A."/>
            <person name="Curwen V."/>
            <person name="Dana A."/>
            <person name="Delcher A."/>
            <person name="Dew I."/>
            <person name="Evans C.A."/>
            <person name="Flanigan M."/>
            <person name="Grundschober-Freimoser A."/>
            <person name="Friedli L."/>
            <person name="Gu Z."/>
            <person name="Guan P."/>
            <person name="Guigo R."/>
            <person name="Hillenmeyer M.E."/>
            <person name="Hladun S.L."/>
            <person name="Hogan J.R."/>
            <person name="Hong Y.S."/>
            <person name="Hoover J."/>
            <person name="Jaillon O."/>
            <person name="Ke Z."/>
            <person name="Kodira C."/>
            <person name="Kokoza E."/>
            <person name="Koutsos A."/>
            <person name="Letunic I."/>
            <person name="Levitsky A."/>
            <person name="Liang Y."/>
            <person name="Lin J.J."/>
            <person name="Lobo N.F."/>
            <person name="Lopez J.R."/>
            <person name="Malek J.A."/>
            <person name="McIntosh T.C."/>
            <person name="Meister S."/>
            <person name="Miller J."/>
            <person name="Mobarry C."/>
            <person name="Mongin E."/>
            <person name="Murphy S.D."/>
            <person name="O'Brochta D.A."/>
            <person name="Pfannkoch C."/>
            <person name="Qi R."/>
            <person name="Regier M.A."/>
            <person name="Remington K."/>
            <person name="Shao H."/>
            <person name="Sharakhova M.V."/>
            <person name="Sitter C.D."/>
            <person name="Shetty J."/>
            <person name="Smith T.J."/>
            <person name="Strong R."/>
            <person name="Sun J."/>
            <person name="Thomasova D."/>
            <person name="Ton L.Q."/>
            <person name="Topalis P."/>
            <person name="Tu Z."/>
            <person name="Unger M.F."/>
            <person name="Walenz B."/>
            <person name="Wang A."/>
            <person name="Wang J."/>
            <person name="Wang M."/>
            <person name="Wang X."/>
            <person name="Woodford K.J."/>
            <person name="Wortman J.R."/>
            <person name="Wu M."/>
            <person name="Yao A."/>
            <person name="Zdobnov E.M."/>
            <person name="Zhang H."/>
            <person name="Zhao Q."/>
            <person name="Zhao S."/>
            <person name="Zhu S.C."/>
            <person name="Zhimulev I."/>
            <person name="Coluzzi M."/>
            <person name="della Torre A."/>
            <person name="Roth C.W."/>
            <person name="Louis C."/>
            <person name="Kalush F."/>
            <person name="Mural R.J."/>
            <person name="Myers E.W."/>
            <person name="Adams M.D."/>
            <person name="Smith H.O."/>
            <person name="Broder S."/>
            <person name="Gardner M.J."/>
            <person name="Fraser C.M."/>
            <person name="Birney E."/>
            <person name="Bork P."/>
            <person name="Brey P.T."/>
            <person name="Venter J.C."/>
            <person name="Weissenbach J."/>
            <person name="Kafatos F.C."/>
            <person name="Collins F.H."/>
            <person name="Hoffman S.L."/>
        </authorList>
    </citation>
    <scope>NUCLEOTIDE SEQUENCE [LARGE SCALE GENOMIC DNA]</scope>
    <source>
        <strain evidence="2">PEST</strain>
    </source>
</reference>
<dbReference type="PhylomeDB" id="Q7QGA4"/>
<feature type="compositionally biased region" description="Low complexity" evidence="1">
    <location>
        <begin position="391"/>
        <end position="419"/>
    </location>
</feature>
<feature type="compositionally biased region" description="Low complexity" evidence="1">
    <location>
        <begin position="1087"/>
        <end position="1102"/>
    </location>
</feature>
<reference evidence="2" key="2">
    <citation type="submission" date="2002-03" db="EMBL/GenBank/DDBJ databases">
        <authorList>
            <consortium name="The Anopheles Genome Sequencing Consortium"/>
        </authorList>
    </citation>
    <scope>NUCLEOTIDE SEQUENCE</scope>
    <source>
        <strain evidence="2">PEST</strain>
    </source>
</reference>
<sequence length="1142" mass="122218">PQYDNVNACLTVLKLHQVGGLESVTPNDICSGRLKAVLSLFFALSNRVRKTTERTHFSVDTCCLVGWLGSSFSLFRWTRSVARVGGNSINRIQTNLASSAANKKTQKNRPSKHQTPKWRRGSHQVRFTNSQLPVPYAKAGVNGGTAIPLPATVLVTRRCPPDKVRPLPPTPNQQTGNLRLPQATNCKIPASPYSGSSTLQHHHQHHNNNNNNTITLIPNGNVTNIPATNNPSAQKHSMLDKFKLFNSKEKQDRAAQKSQISKRTSSSSGFSSARSERSDSSLSLDNGHHQGTVQPSSAIPGAKIKESGLKKLEGGVKSPSPAPGSTKPSSNTTAKLISSKSSSKDGSSAKAAAKAAAAAEKQRHRDAPPLEQSPPQTHIPLAPQKAQKIPMATTVTTTSLATGASAMAKPSPDPSSSSSRLKLAAVGGSRKLDAKSESKTSLQMHSNSTQGASIGQHSTNSSETSSVVAYRPSSESGSEQLLQSPQKLHPANGVAAAGPLVFNGQPDVNLNSNGTASPGHLLNTSAAGLQSPGGHQTTIYEQEEKQITVLPMRPLLRGYNSHVTLPTRGTRGHHSHHPHHHHHQQQLMAADYCEDFAGGGYCSDGDALRKVPARYSDNMDNGYLSEGGGGGGGSVSMLTSAGRQQHASYISSLRARTQLPTTIEERCRSSRGDHLDSVGTNPPAMEHSGHVNGKSARHSSGSTVGPNGREYWGKVPEPGPHGHGGSSSNGGSQHGSQPPSPTGGRKDKTGSSPGQSRRSTPSSKSGSSRAKSAAGAVLSHIMVMFILFGSLTCSTGCHLLLLLLLRQLDDTVVECGFYLSASFPLSNALHLQVTCTVDSVRKKTSASVITTRITFNMPFFRTHSSMKTLRFFHHTQKAEAAAECCGCDKIKKFLIKFTLFYCILSGLGLLRTDGIVPRTTDRPAVCPVQSVRDKTMEGIKWGFSSFCSVMLPTRLPCLPSYDVHHVHARNTRNDINREIDFLTPKYIRNLHAPLTLSYSFTQYRSTKSEKMYPSMLSRGPDVEIEPYYCLPVGTVVHPGNGGMVPWSQPTSPTPPTRGFGGLLSPTHAGNSAGSRLTYPKKNDDVHGSQASLLSGGSSLYGSTEERQAGEVRRLKRELADARDQVMSLSSQLSTNVSISRGL</sequence>
<comment type="caution">
    <text evidence="2">The sequence shown here is derived from an EMBL/GenBank/DDBJ whole genome shotgun (WGS) entry which is preliminary data.</text>
</comment>
<accession>Q7QGA4</accession>
<feature type="region of interest" description="Disordered" evidence="1">
    <location>
        <begin position="96"/>
        <end position="126"/>
    </location>
</feature>
<feature type="non-terminal residue" evidence="2">
    <location>
        <position position="1"/>
    </location>
</feature>
<feature type="region of interest" description="Disordered" evidence="1">
    <location>
        <begin position="1043"/>
        <end position="1108"/>
    </location>
</feature>
<protein>
    <submittedName>
        <fullName evidence="2">AGAP009423-PA</fullName>
    </submittedName>
</protein>
<feature type="compositionally biased region" description="Polar residues" evidence="1">
    <location>
        <begin position="213"/>
        <end position="233"/>
    </location>
</feature>
<reference evidence="2" key="4">
    <citation type="journal article" date="2007" name="Genome Biol.">
        <title>Update of the Anopheles gambiae PEST genome assembly.</title>
        <authorList>
            <person name="Sharakhova M.V."/>
            <person name="Hammond M.P."/>
            <person name="Lobo N.F."/>
            <person name="Krzywinski J."/>
            <person name="Unger M.F."/>
            <person name="Hillenmeyer M.E."/>
            <person name="Bruggner R.V."/>
            <person name="Birney E."/>
            <person name="Collins F.H."/>
        </authorList>
    </citation>
    <scope>NUCLEOTIDE SEQUENCE</scope>
    <source>
        <strain evidence="2">PEST</strain>
    </source>
</reference>
<dbReference type="EMBL" id="AAAB01008835">
    <property type="protein sequence ID" value="EAA05787.4"/>
    <property type="molecule type" value="Genomic_DNA"/>
</dbReference>
<dbReference type="PANTHER" id="PTHR12784:SF28">
    <property type="entry name" value="PROTEIN SICKIE"/>
    <property type="match status" value="1"/>
</dbReference>
<reference evidence="2" key="5">
    <citation type="submission" date="2011-05" db="EMBL/GenBank/DDBJ databases">
        <authorList>
            <consortium name="VectorBase"/>
        </authorList>
    </citation>
    <scope>NUCLEOTIDE SEQUENCE</scope>
    <source>
        <strain evidence="2">PEST</strain>
    </source>
</reference>
<dbReference type="VEuPathDB" id="VectorBase:AGAP009424"/>
<feature type="region of interest" description="Disordered" evidence="1">
    <location>
        <begin position="660"/>
        <end position="769"/>
    </location>
</feature>
<feature type="region of interest" description="Disordered" evidence="1">
    <location>
        <begin position="248"/>
        <end position="482"/>
    </location>
</feature>
<proteinExistence type="predicted"/>
<dbReference type="STRING" id="7165.Q7QGA4"/>
<evidence type="ECO:0000256" key="1">
    <source>
        <dbReference type="SAM" id="MobiDB-lite"/>
    </source>
</evidence>
<organism evidence="2">
    <name type="scientific">Anopheles gambiae</name>
    <name type="common">African malaria mosquito</name>
    <dbReference type="NCBI Taxonomy" id="7165"/>
    <lineage>
        <taxon>Eukaryota</taxon>
        <taxon>Metazoa</taxon>
        <taxon>Ecdysozoa</taxon>
        <taxon>Arthropoda</taxon>
        <taxon>Hexapoda</taxon>
        <taxon>Insecta</taxon>
        <taxon>Pterygota</taxon>
        <taxon>Neoptera</taxon>
        <taxon>Endopterygota</taxon>
        <taxon>Diptera</taxon>
        <taxon>Nematocera</taxon>
        <taxon>Culicoidea</taxon>
        <taxon>Culicidae</taxon>
        <taxon>Anophelinae</taxon>
        <taxon>Anopheles</taxon>
    </lineage>
</organism>